<evidence type="ECO:0000256" key="1">
    <source>
        <dbReference type="ARBA" id="ARBA00006494"/>
    </source>
</evidence>
<dbReference type="FunFam" id="3.40.30.10:FF:000096">
    <property type="entry name" value="Glutathione S-transferase kappa"/>
    <property type="match status" value="1"/>
</dbReference>
<evidence type="ECO:0000256" key="5">
    <source>
        <dbReference type="ARBA" id="ARBA00073833"/>
    </source>
</evidence>
<dbReference type="InterPro" id="IPR001853">
    <property type="entry name" value="DSBA-like_thioredoxin_dom"/>
</dbReference>
<dbReference type="Proteomes" id="UP000717696">
    <property type="component" value="Unassembled WGS sequence"/>
</dbReference>
<proteinExistence type="inferred from homology"/>
<evidence type="ECO:0000313" key="8">
    <source>
        <dbReference type="EMBL" id="KAH7162412.1"/>
    </source>
</evidence>
<reference evidence="8" key="1">
    <citation type="journal article" date="2021" name="Nat. Commun.">
        <title>Genetic determinants of endophytism in the Arabidopsis root mycobiome.</title>
        <authorList>
            <person name="Mesny F."/>
            <person name="Miyauchi S."/>
            <person name="Thiergart T."/>
            <person name="Pickel B."/>
            <person name="Atanasova L."/>
            <person name="Karlsson M."/>
            <person name="Huettel B."/>
            <person name="Barry K.W."/>
            <person name="Haridas S."/>
            <person name="Chen C."/>
            <person name="Bauer D."/>
            <person name="Andreopoulos W."/>
            <person name="Pangilinan J."/>
            <person name="LaButti K."/>
            <person name="Riley R."/>
            <person name="Lipzen A."/>
            <person name="Clum A."/>
            <person name="Drula E."/>
            <person name="Henrissat B."/>
            <person name="Kohler A."/>
            <person name="Grigoriev I.V."/>
            <person name="Martin F.M."/>
            <person name="Hacquard S."/>
        </authorList>
    </citation>
    <scope>NUCLEOTIDE SEQUENCE</scope>
    <source>
        <strain evidence="8">MPI-CAGE-AT-0021</strain>
    </source>
</reference>
<feature type="domain" description="DSBA-like thioredoxin" evidence="7">
    <location>
        <begin position="5"/>
        <end position="214"/>
    </location>
</feature>
<sequence>MGGRIDCYLDVVSFYSYVGFADLRMNLDKLAAHGVEVDFHPVFLGGINHLSGNKPPWILPAKAVYLSDDSSRAAARLSLPYEGAPKDLMAMAKNPSPLRALHFIKANYPLETFLSAFAFLFHRMWTPLHVNLVDDANLTAALAEATETPTGGKKLFSAADVDKIMTGRESMKERVKQLTGEAVERGAFGAPWLWVTNDEGKTQAFFGSDRFNHIYHFLGVPFQDIAVLPPSKL</sequence>
<comment type="catalytic activity">
    <reaction evidence="4">
        <text>RX + glutathione = an S-substituted glutathione + a halide anion + H(+)</text>
        <dbReference type="Rhea" id="RHEA:16437"/>
        <dbReference type="ChEBI" id="CHEBI:15378"/>
        <dbReference type="ChEBI" id="CHEBI:16042"/>
        <dbReference type="ChEBI" id="CHEBI:17792"/>
        <dbReference type="ChEBI" id="CHEBI:57925"/>
        <dbReference type="ChEBI" id="CHEBI:90779"/>
        <dbReference type="EC" id="2.5.1.18"/>
    </reaction>
</comment>
<dbReference type="Pfam" id="PF01323">
    <property type="entry name" value="DSBA"/>
    <property type="match status" value="1"/>
</dbReference>
<protein>
    <recommendedName>
        <fullName evidence="5">Glutathione S-transferase kappa 1</fullName>
        <ecNumber evidence="2">2.5.1.18</ecNumber>
    </recommendedName>
    <alternativeName>
        <fullName evidence="6">GST class-kappa</fullName>
    </alternativeName>
</protein>
<evidence type="ECO:0000256" key="3">
    <source>
        <dbReference type="ARBA" id="ARBA00022679"/>
    </source>
</evidence>
<dbReference type="GO" id="GO:0004602">
    <property type="term" value="F:glutathione peroxidase activity"/>
    <property type="evidence" value="ECO:0007669"/>
    <property type="project" value="TreeGrafter"/>
</dbReference>
<dbReference type="Gene3D" id="3.40.30.10">
    <property type="entry name" value="Glutaredoxin"/>
    <property type="match status" value="1"/>
</dbReference>
<name>A0A9P9JI52_9HYPO</name>
<dbReference type="GO" id="GO:0006749">
    <property type="term" value="P:glutathione metabolic process"/>
    <property type="evidence" value="ECO:0007669"/>
    <property type="project" value="TreeGrafter"/>
</dbReference>
<evidence type="ECO:0000256" key="4">
    <source>
        <dbReference type="ARBA" id="ARBA00047960"/>
    </source>
</evidence>
<dbReference type="PANTHER" id="PTHR42943">
    <property type="entry name" value="GLUTATHIONE S-TRANSFERASE KAPPA"/>
    <property type="match status" value="1"/>
</dbReference>
<evidence type="ECO:0000259" key="7">
    <source>
        <dbReference type="Pfam" id="PF01323"/>
    </source>
</evidence>
<dbReference type="EMBL" id="JAGMUU010000001">
    <property type="protein sequence ID" value="KAH7162412.1"/>
    <property type="molecule type" value="Genomic_DNA"/>
</dbReference>
<gene>
    <name evidence="8" type="ORF">B0J13DRAFT_535918</name>
</gene>
<evidence type="ECO:0000256" key="2">
    <source>
        <dbReference type="ARBA" id="ARBA00012452"/>
    </source>
</evidence>
<evidence type="ECO:0000313" key="9">
    <source>
        <dbReference type="Proteomes" id="UP000717696"/>
    </source>
</evidence>
<dbReference type="GO" id="GO:0005739">
    <property type="term" value="C:mitochondrion"/>
    <property type="evidence" value="ECO:0007669"/>
    <property type="project" value="TreeGrafter"/>
</dbReference>
<dbReference type="InterPro" id="IPR036249">
    <property type="entry name" value="Thioredoxin-like_sf"/>
</dbReference>
<dbReference type="EC" id="2.5.1.18" evidence="2"/>
<dbReference type="InterPro" id="IPR051924">
    <property type="entry name" value="GST_Kappa/NadH"/>
</dbReference>
<dbReference type="SUPFAM" id="SSF52833">
    <property type="entry name" value="Thioredoxin-like"/>
    <property type="match status" value="1"/>
</dbReference>
<comment type="similarity">
    <text evidence="1">Belongs to the GST superfamily. Kappa family.</text>
</comment>
<dbReference type="PANTHER" id="PTHR42943:SF13">
    <property type="entry name" value="GLUTATHIONE S-TRANSFERASE KAPPA-RELATED"/>
    <property type="match status" value="1"/>
</dbReference>
<dbReference type="GO" id="GO:0004364">
    <property type="term" value="F:glutathione transferase activity"/>
    <property type="evidence" value="ECO:0007669"/>
    <property type="project" value="UniProtKB-EC"/>
</dbReference>
<evidence type="ECO:0000256" key="6">
    <source>
        <dbReference type="ARBA" id="ARBA00083519"/>
    </source>
</evidence>
<dbReference type="GO" id="GO:0005777">
    <property type="term" value="C:peroxisome"/>
    <property type="evidence" value="ECO:0007669"/>
    <property type="project" value="TreeGrafter"/>
</dbReference>
<accession>A0A9P9JI52</accession>
<keyword evidence="9" id="KW-1185">Reference proteome</keyword>
<keyword evidence="3" id="KW-0808">Transferase</keyword>
<comment type="caution">
    <text evidence="8">The sequence shown here is derived from an EMBL/GenBank/DDBJ whole genome shotgun (WGS) entry which is preliminary data.</text>
</comment>
<dbReference type="AlphaFoldDB" id="A0A9P9JI52"/>
<organism evidence="8 9">
    <name type="scientific">Dactylonectria estremocensis</name>
    <dbReference type="NCBI Taxonomy" id="1079267"/>
    <lineage>
        <taxon>Eukaryota</taxon>
        <taxon>Fungi</taxon>
        <taxon>Dikarya</taxon>
        <taxon>Ascomycota</taxon>
        <taxon>Pezizomycotina</taxon>
        <taxon>Sordariomycetes</taxon>
        <taxon>Hypocreomycetidae</taxon>
        <taxon>Hypocreales</taxon>
        <taxon>Nectriaceae</taxon>
        <taxon>Dactylonectria</taxon>
    </lineage>
</organism>
<dbReference type="OrthoDB" id="4664297at2759"/>